<dbReference type="GO" id="GO:0006450">
    <property type="term" value="P:regulation of translational fidelity"/>
    <property type="evidence" value="ECO:0007669"/>
    <property type="project" value="InterPro"/>
</dbReference>
<reference evidence="1 2" key="1">
    <citation type="submission" date="2018-12" db="EMBL/GenBank/DDBJ databases">
        <authorList>
            <consortium name="Pathogen Informatics"/>
        </authorList>
    </citation>
    <scope>NUCLEOTIDE SEQUENCE [LARGE SCALE GENOMIC DNA]</scope>
    <source>
        <strain evidence="1 2">NCTC10918</strain>
    </source>
</reference>
<sequence>MSAITTEQVKHLAELARIEMTEDELNAMAAELDIIVSSMEHLSETVTPDIPRPAIRFRFRTSCVKMLWGRPSPRKRRFQVPPMRRMANSACPQFSTKTKGKT</sequence>
<dbReference type="STRING" id="762948.HMPREF0733_11503"/>
<dbReference type="AlphaFoldDB" id="A0A448USM2"/>
<proteinExistence type="predicted"/>
<accession>A0A448USM2</accession>
<organism evidence="1 2">
    <name type="scientific">Rothia dentocariosa</name>
    <dbReference type="NCBI Taxonomy" id="2047"/>
    <lineage>
        <taxon>Bacteria</taxon>
        <taxon>Bacillati</taxon>
        <taxon>Actinomycetota</taxon>
        <taxon>Actinomycetes</taxon>
        <taxon>Micrococcales</taxon>
        <taxon>Micrococcaceae</taxon>
        <taxon>Rothia</taxon>
    </lineage>
</organism>
<gene>
    <name evidence="1" type="ORF">NCTC10918_00150</name>
</gene>
<evidence type="ECO:0000313" key="1">
    <source>
        <dbReference type="EMBL" id="VEJ28912.1"/>
    </source>
</evidence>
<protein>
    <submittedName>
        <fullName evidence="1">Aspartyl/glutamyl-tRNA amidotransferase subunit C</fullName>
    </submittedName>
</protein>
<dbReference type="InterPro" id="IPR036113">
    <property type="entry name" value="Asp/Glu-ADT_sf_sub_c"/>
</dbReference>
<name>A0A448USM2_9MICC</name>
<keyword evidence="1" id="KW-0808">Transferase</keyword>
<dbReference type="Proteomes" id="UP000270988">
    <property type="component" value="Chromosome"/>
</dbReference>
<dbReference type="GO" id="GO:0016740">
    <property type="term" value="F:transferase activity"/>
    <property type="evidence" value="ECO:0007669"/>
    <property type="project" value="UniProtKB-KW"/>
</dbReference>
<dbReference type="EMBL" id="LR134521">
    <property type="protein sequence ID" value="VEJ28912.1"/>
    <property type="molecule type" value="Genomic_DNA"/>
</dbReference>
<dbReference type="Gene3D" id="1.10.20.60">
    <property type="entry name" value="Glu-tRNAGln amidotransferase C subunit, N-terminal domain"/>
    <property type="match status" value="1"/>
</dbReference>
<evidence type="ECO:0000313" key="2">
    <source>
        <dbReference type="Proteomes" id="UP000270988"/>
    </source>
</evidence>
<dbReference type="SUPFAM" id="SSF141000">
    <property type="entry name" value="Glu-tRNAGln amidotransferase C subunit"/>
    <property type="match status" value="1"/>
</dbReference>